<sequence length="41" mass="4671">MLAAQQAPALNRLLKKFHVPRDENIRLGTTELQRVVGDSKR</sequence>
<protein>
    <submittedName>
        <fullName evidence="1">Uncharacterized protein</fullName>
    </submittedName>
</protein>
<accession>A0A517MIB7</accession>
<evidence type="ECO:0000313" key="1">
    <source>
        <dbReference type="EMBL" id="QDS94632.1"/>
    </source>
</evidence>
<gene>
    <name evidence="1" type="ORF">FF011L_34120</name>
</gene>
<organism evidence="1 2">
    <name type="scientific">Roseimaritima multifibrata</name>
    <dbReference type="NCBI Taxonomy" id="1930274"/>
    <lineage>
        <taxon>Bacteria</taxon>
        <taxon>Pseudomonadati</taxon>
        <taxon>Planctomycetota</taxon>
        <taxon>Planctomycetia</taxon>
        <taxon>Pirellulales</taxon>
        <taxon>Pirellulaceae</taxon>
        <taxon>Roseimaritima</taxon>
    </lineage>
</organism>
<dbReference type="Proteomes" id="UP000320672">
    <property type="component" value="Chromosome"/>
</dbReference>
<proteinExistence type="predicted"/>
<keyword evidence="2" id="KW-1185">Reference proteome</keyword>
<dbReference type="EMBL" id="CP036262">
    <property type="protein sequence ID" value="QDS94632.1"/>
    <property type="molecule type" value="Genomic_DNA"/>
</dbReference>
<name>A0A517MIB7_9BACT</name>
<evidence type="ECO:0000313" key="2">
    <source>
        <dbReference type="Proteomes" id="UP000320672"/>
    </source>
</evidence>
<dbReference type="AlphaFoldDB" id="A0A517MIB7"/>
<reference evidence="1 2" key="1">
    <citation type="submission" date="2019-02" db="EMBL/GenBank/DDBJ databases">
        <title>Deep-cultivation of Planctomycetes and their phenomic and genomic characterization uncovers novel biology.</title>
        <authorList>
            <person name="Wiegand S."/>
            <person name="Jogler M."/>
            <person name="Boedeker C."/>
            <person name="Pinto D."/>
            <person name="Vollmers J."/>
            <person name="Rivas-Marin E."/>
            <person name="Kohn T."/>
            <person name="Peeters S.H."/>
            <person name="Heuer A."/>
            <person name="Rast P."/>
            <person name="Oberbeckmann S."/>
            <person name="Bunk B."/>
            <person name="Jeske O."/>
            <person name="Meyerdierks A."/>
            <person name="Storesund J.E."/>
            <person name="Kallscheuer N."/>
            <person name="Luecker S."/>
            <person name="Lage O.M."/>
            <person name="Pohl T."/>
            <person name="Merkel B.J."/>
            <person name="Hornburger P."/>
            <person name="Mueller R.-W."/>
            <person name="Bruemmer F."/>
            <person name="Labrenz M."/>
            <person name="Spormann A.M."/>
            <person name="Op den Camp H."/>
            <person name="Overmann J."/>
            <person name="Amann R."/>
            <person name="Jetten M.S.M."/>
            <person name="Mascher T."/>
            <person name="Medema M.H."/>
            <person name="Devos D.P."/>
            <person name="Kaster A.-K."/>
            <person name="Ovreas L."/>
            <person name="Rohde M."/>
            <person name="Galperin M.Y."/>
            <person name="Jogler C."/>
        </authorList>
    </citation>
    <scope>NUCLEOTIDE SEQUENCE [LARGE SCALE GENOMIC DNA]</scope>
    <source>
        <strain evidence="1 2">FF011L</strain>
    </source>
</reference>
<dbReference type="KEGG" id="rml:FF011L_34120"/>